<evidence type="ECO:0000313" key="7">
    <source>
        <dbReference type="Proteomes" id="UP001378960"/>
    </source>
</evidence>
<dbReference type="GO" id="GO:0008440">
    <property type="term" value="F:inositol-1,4,5-trisphosphate 3-kinase activity"/>
    <property type="evidence" value="ECO:0007669"/>
    <property type="project" value="TreeGrafter"/>
</dbReference>
<evidence type="ECO:0000256" key="3">
    <source>
        <dbReference type="ARBA" id="ARBA00022777"/>
    </source>
</evidence>
<keyword evidence="3 4" id="KW-0418">Kinase</keyword>
<evidence type="ECO:0000256" key="4">
    <source>
        <dbReference type="RuleBase" id="RU363090"/>
    </source>
</evidence>
<dbReference type="GO" id="GO:0005737">
    <property type="term" value="C:cytoplasm"/>
    <property type="evidence" value="ECO:0007669"/>
    <property type="project" value="TreeGrafter"/>
</dbReference>
<proteinExistence type="inferred from homology"/>
<dbReference type="GO" id="GO:0000824">
    <property type="term" value="F:inositol-1,4,5,6-tetrakisphosphate 3-kinase activity"/>
    <property type="evidence" value="ECO:0007669"/>
    <property type="project" value="TreeGrafter"/>
</dbReference>
<sequence length="342" mass="39061">MTLIPLSHQAAGHEGPLQTVDGSLFIKPSQPQEIEFYNQTQNKRMKINDDVPYGDSLSDWMPEYVGVLYPGLSNDLIHQSNGAIDEKTLNKATDTLEIEGDHKQYLILKNCLYGYSQPSILDIKLGSILYDSSANASKVERMKKVSQSTTSGSLKFRIAGMVIKDSFDGKLPEDLPGFKMKDVSSTTFKKDYITFDKYFGRKLTKDTVSEGLKIFFRYNNLPKHVQDRLIENFHVRLQMLYNCLLEEEIRVISGSLFFVFENDLSRWEAKNYEDPIISTPTINDDDGDEETEHTDDKELDEDVPLSCLKFIDFAHAKYTPNEGYDEELVSGIQNLFEIIENI</sequence>
<dbReference type="GO" id="GO:0005634">
    <property type="term" value="C:nucleus"/>
    <property type="evidence" value="ECO:0007669"/>
    <property type="project" value="TreeGrafter"/>
</dbReference>
<accession>A0AAV5R8Q1</accession>
<feature type="region of interest" description="Disordered" evidence="5">
    <location>
        <begin position="277"/>
        <end position="299"/>
    </location>
</feature>
<name>A0AAV5R8Q1_PICKL</name>
<dbReference type="SUPFAM" id="SSF56104">
    <property type="entry name" value="SAICAR synthase-like"/>
    <property type="match status" value="1"/>
</dbReference>
<dbReference type="PANTHER" id="PTHR12400">
    <property type="entry name" value="INOSITOL POLYPHOSPHATE KINASE"/>
    <property type="match status" value="1"/>
</dbReference>
<dbReference type="PANTHER" id="PTHR12400:SF103">
    <property type="entry name" value="INOSITOL POLYPHOSPHATE MULTIKINASE"/>
    <property type="match status" value="1"/>
</dbReference>
<organism evidence="6 7">
    <name type="scientific">Pichia kluyveri</name>
    <name type="common">Yeast</name>
    <dbReference type="NCBI Taxonomy" id="36015"/>
    <lineage>
        <taxon>Eukaryota</taxon>
        <taxon>Fungi</taxon>
        <taxon>Dikarya</taxon>
        <taxon>Ascomycota</taxon>
        <taxon>Saccharomycotina</taxon>
        <taxon>Pichiomycetes</taxon>
        <taxon>Pichiales</taxon>
        <taxon>Pichiaceae</taxon>
        <taxon>Pichia</taxon>
    </lineage>
</organism>
<dbReference type="EMBL" id="BTGB01000009">
    <property type="protein sequence ID" value="GMM47646.1"/>
    <property type="molecule type" value="Genomic_DNA"/>
</dbReference>
<dbReference type="Proteomes" id="UP001378960">
    <property type="component" value="Unassembled WGS sequence"/>
</dbReference>
<dbReference type="GO" id="GO:0046854">
    <property type="term" value="P:phosphatidylinositol phosphate biosynthetic process"/>
    <property type="evidence" value="ECO:0007669"/>
    <property type="project" value="TreeGrafter"/>
</dbReference>
<comment type="similarity">
    <text evidence="1 4">Belongs to the inositol phosphokinase (IPK) family.</text>
</comment>
<dbReference type="InterPro" id="IPR005522">
    <property type="entry name" value="IPK"/>
</dbReference>
<evidence type="ECO:0000256" key="2">
    <source>
        <dbReference type="ARBA" id="ARBA00022679"/>
    </source>
</evidence>
<protein>
    <recommendedName>
        <fullName evidence="4">Kinase</fullName>
        <ecNumber evidence="4">2.7.-.-</ecNumber>
    </recommendedName>
</protein>
<dbReference type="AlphaFoldDB" id="A0AAV5R8Q1"/>
<evidence type="ECO:0000313" key="6">
    <source>
        <dbReference type="EMBL" id="GMM47646.1"/>
    </source>
</evidence>
<dbReference type="Gene3D" id="3.30.470.160">
    <property type="entry name" value="Inositol polyphosphate kinase"/>
    <property type="match status" value="1"/>
</dbReference>
<comment type="caution">
    <text evidence="6">The sequence shown here is derived from an EMBL/GenBank/DDBJ whole genome shotgun (WGS) entry which is preliminary data.</text>
</comment>
<gene>
    <name evidence="6" type="ORF">DAPK24_042440</name>
</gene>
<dbReference type="Pfam" id="PF03770">
    <property type="entry name" value="IPK"/>
    <property type="match status" value="1"/>
</dbReference>
<reference evidence="6 7" key="1">
    <citation type="journal article" date="2023" name="Elife">
        <title>Identification of key yeast species and microbe-microbe interactions impacting larval growth of Drosophila in the wild.</title>
        <authorList>
            <person name="Mure A."/>
            <person name="Sugiura Y."/>
            <person name="Maeda R."/>
            <person name="Honda K."/>
            <person name="Sakurai N."/>
            <person name="Takahashi Y."/>
            <person name="Watada M."/>
            <person name="Katoh T."/>
            <person name="Gotoh A."/>
            <person name="Gotoh Y."/>
            <person name="Taniguchi I."/>
            <person name="Nakamura K."/>
            <person name="Hayashi T."/>
            <person name="Katayama T."/>
            <person name="Uemura T."/>
            <person name="Hattori Y."/>
        </authorList>
    </citation>
    <scope>NUCLEOTIDE SEQUENCE [LARGE SCALE GENOMIC DNA]</scope>
    <source>
        <strain evidence="6 7">PK-24</strain>
    </source>
</reference>
<dbReference type="GO" id="GO:0032958">
    <property type="term" value="P:inositol phosphate biosynthetic process"/>
    <property type="evidence" value="ECO:0007669"/>
    <property type="project" value="InterPro"/>
</dbReference>
<evidence type="ECO:0000256" key="5">
    <source>
        <dbReference type="SAM" id="MobiDB-lite"/>
    </source>
</evidence>
<evidence type="ECO:0000256" key="1">
    <source>
        <dbReference type="ARBA" id="ARBA00007374"/>
    </source>
</evidence>
<feature type="compositionally biased region" description="Acidic residues" evidence="5">
    <location>
        <begin position="283"/>
        <end position="299"/>
    </location>
</feature>
<dbReference type="EC" id="2.7.-.-" evidence="4"/>
<keyword evidence="7" id="KW-1185">Reference proteome</keyword>
<keyword evidence="2 4" id="KW-0808">Transferase</keyword>
<dbReference type="InterPro" id="IPR038286">
    <property type="entry name" value="IPK_sf"/>
</dbReference>